<dbReference type="CDD" id="cd05301">
    <property type="entry name" value="GDH"/>
    <property type="match status" value="1"/>
</dbReference>
<feature type="domain" description="D-isomer specific 2-hydroxyacid dehydrogenase catalytic" evidence="5">
    <location>
        <begin position="18"/>
        <end position="325"/>
    </location>
</feature>
<keyword evidence="3" id="KW-0520">NAD</keyword>
<dbReference type="Pfam" id="PF02826">
    <property type="entry name" value="2-Hacid_dh_C"/>
    <property type="match status" value="1"/>
</dbReference>
<proteinExistence type="inferred from homology"/>
<dbReference type="InterPro" id="IPR029753">
    <property type="entry name" value="D-isomer_DH_CS"/>
</dbReference>
<dbReference type="RefSeq" id="WP_166855524.1">
    <property type="nucleotide sequence ID" value="NZ_CP063989.1"/>
</dbReference>
<evidence type="ECO:0000256" key="3">
    <source>
        <dbReference type="ARBA" id="ARBA00023027"/>
    </source>
</evidence>
<dbReference type="GO" id="GO:0016618">
    <property type="term" value="F:hydroxypyruvate reductase [NAD(P)H] activity"/>
    <property type="evidence" value="ECO:0007669"/>
    <property type="project" value="TreeGrafter"/>
</dbReference>
<dbReference type="GO" id="GO:0030267">
    <property type="term" value="F:glyoxylate reductase (NADPH) activity"/>
    <property type="evidence" value="ECO:0007669"/>
    <property type="project" value="TreeGrafter"/>
</dbReference>
<dbReference type="Gene3D" id="3.40.50.720">
    <property type="entry name" value="NAD(P)-binding Rossmann-like Domain"/>
    <property type="match status" value="2"/>
</dbReference>
<dbReference type="AlphaFoldDB" id="A0A7T0LMM2"/>
<dbReference type="PROSITE" id="PS00670">
    <property type="entry name" value="D_2_HYDROXYACID_DH_2"/>
    <property type="match status" value="1"/>
</dbReference>
<dbReference type="KEGG" id="arep:ID810_04290"/>
<dbReference type="Pfam" id="PF00389">
    <property type="entry name" value="2-Hacid_dh"/>
    <property type="match status" value="1"/>
</dbReference>
<evidence type="ECO:0000259" key="6">
    <source>
        <dbReference type="Pfam" id="PF02826"/>
    </source>
</evidence>
<comment type="similarity">
    <text evidence="1 4">Belongs to the D-isomer specific 2-hydroxyacid dehydrogenase family.</text>
</comment>
<organism evidence="7 8">
    <name type="scientific">Actinomyces respiraculi</name>
    <dbReference type="NCBI Taxonomy" id="2744574"/>
    <lineage>
        <taxon>Bacteria</taxon>
        <taxon>Bacillati</taxon>
        <taxon>Actinomycetota</taxon>
        <taxon>Actinomycetes</taxon>
        <taxon>Actinomycetales</taxon>
        <taxon>Actinomycetaceae</taxon>
        <taxon>Actinomyces</taxon>
    </lineage>
</organism>
<dbReference type="Proteomes" id="UP000594637">
    <property type="component" value="Chromosome"/>
</dbReference>
<dbReference type="FunFam" id="3.40.50.720:FF:000203">
    <property type="entry name" value="D-3-phosphoglycerate dehydrogenase (SerA)"/>
    <property type="match status" value="1"/>
</dbReference>
<reference evidence="7 8" key="1">
    <citation type="submission" date="2020-11" db="EMBL/GenBank/DDBJ databases">
        <title>Actinomyces sp. ZJ750.</title>
        <authorList>
            <person name="Zhou J."/>
        </authorList>
    </citation>
    <scope>NUCLEOTIDE SEQUENCE [LARGE SCALE GENOMIC DNA]</scope>
    <source>
        <strain evidence="7 8">ZJ750</strain>
    </source>
</reference>
<feature type="domain" description="D-isomer specific 2-hydroxyacid dehydrogenase NAD-binding" evidence="6">
    <location>
        <begin position="117"/>
        <end position="294"/>
    </location>
</feature>
<protein>
    <submittedName>
        <fullName evidence="7">D-glycerate dehydrogenase</fullName>
    </submittedName>
</protein>
<evidence type="ECO:0000313" key="8">
    <source>
        <dbReference type="Proteomes" id="UP000594637"/>
    </source>
</evidence>
<dbReference type="InterPro" id="IPR036291">
    <property type="entry name" value="NAD(P)-bd_dom_sf"/>
</dbReference>
<sequence length="328" mass="34647">MTTTTTIRPSVYVARLLTDNVQRELEAREDVTVDVGQEAPPSRSELLARVAGKDAAIVTLTERIDEEFFQAAGPGLTVVANVAVGFDNIDRQAAEHHGVIVTNTPGVLDGATADHTFALILAVTRRIVEGDRFLHSDQPWIWGPRMLVGLDVSAGAVLGIVGLGRIGRAVAARAAAFGMRVIAADSTLSVGQVVDGVEVVSLEDLLASSDVVTLHVPLLPSTRHLINRRTLAQMRPGSYLINCARGGVVDEEALIEAIDSGHLRGAGIDTFDGEPRVNPELLARPAIVCTPHTASAGEATRDRMGRLAVDNVLAVLNGRPALTPVPAV</sequence>
<dbReference type="PROSITE" id="PS00671">
    <property type="entry name" value="D_2_HYDROXYACID_DH_3"/>
    <property type="match status" value="1"/>
</dbReference>
<keyword evidence="2 4" id="KW-0560">Oxidoreductase</keyword>
<evidence type="ECO:0000256" key="1">
    <source>
        <dbReference type="ARBA" id="ARBA00005854"/>
    </source>
</evidence>
<dbReference type="GO" id="GO:0051287">
    <property type="term" value="F:NAD binding"/>
    <property type="evidence" value="ECO:0007669"/>
    <property type="project" value="InterPro"/>
</dbReference>
<name>A0A7T0LMM2_9ACTO</name>
<dbReference type="InterPro" id="IPR050223">
    <property type="entry name" value="D-isomer_2-hydroxyacid_DH"/>
</dbReference>
<dbReference type="GO" id="GO:0005829">
    <property type="term" value="C:cytosol"/>
    <property type="evidence" value="ECO:0007669"/>
    <property type="project" value="TreeGrafter"/>
</dbReference>
<dbReference type="InterPro" id="IPR006140">
    <property type="entry name" value="D-isomer_DH_NAD-bd"/>
</dbReference>
<evidence type="ECO:0000259" key="5">
    <source>
        <dbReference type="Pfam" id="PF00389"/>
    </source>
</evidence>
<dbReference type="PANTHER" id="PTHR10996">
    <property type="entry name" value="2-HYDROXYACID DEHYDROGENASE-RELATED"/>
    <property type="match status" value="1"/>
</dbReference>
<dbReference type="PANTHER" id="PTHR10996:SF283">
    <property type="entry name" value="GLYOXYLATE_HYDROXYPYRUVATE REDUCTASE B"/>
    <property type="match status" value="1"/>
</dbReference>
<evidence type="ECO:0000256" key="2">
    <source>
        <dbReference type="ARBA" id="ARBA00023002"/>
    </source>
</evidence>
<evidence type="ECO:0000313" key="7">
    <source>
        <dbReference type="EMBL" id="QPL06148.1"/>
    </source>
</evidence>
<dbReference type="SUPFAM" id="SSF52283">
    <property type="entry name" value="Formate/glycerate dehydrogenase catalytic domain-like"/>
    <property type="match status" value="1"/>
</dbReference>
<evidence type="ECO:0000256" key="4">
    <source>
        <dbReference type="RuleBase" id="RU003719"/>
    </source>
</evidence>
<dbReference type="InterPro" id="IPR006139">
    <property type="entry name" value="D-isomer_2_OHA_DH_cat_dom"/>
</dbReference>
<accession>A0A7T0LMM2</accession>
<keyword evidence="8" id="KW-1185">Reference proteome</keyword>
<dbReference type="EMBL" id="CP063989">
    <property type="protein sequence ID" value="QPL06148.1"/>
    <property type="molecule type" value="Genomic_DNA"/>
</dbReference>
<gene>
    <name evidence="7" type="ORF">ID810_04290</name>
</gene>
<dbReference type="SUPFAM" id="SSF51735">
    <property type="entry name" value="NAD(P)-binding Rossmann-fold domains"/>
    <property type="match status" value="1"/>
</dbReference>